<gene>
    <name evidence="3" type="ORF">Nocox_38200</name>
</gene>
<dbReference type="InterPro" id="IPR021586">
    <property type="entry name" value="Tscrpt_reg_TrmB_C"/>
</dbReference>
<dbReference type="InterPro" id="IPR036388">
    <property type="entry name" value="WH-like_DNA-bd_sf"/>
</dbReference>
<evidence type="ECO:0000259" key="2">
    <source>
        <dbReference type="Pfam" id="PF11495"/>
    </source>
</evidence>
<dbReference type="RefSeq" id="WP_020544946.1">
    <property type="nucleotide sequence ID" value="NZ_CP068985.1"/>
</dbReference>
<reference evidence="3 4" key="1">
    <citation type="journal article" date="2021" name="ACS Chem. Biol.">
        <title>Genomic-Led Discovery of a Novel Glycopeptide Antibiotic by Nonomuraea coxensis DSM 45129.</title>
        <authorList>
            <person name="Yushchuk O."/>
            <person name="Vior N.M."/>
            <person name="Andreo-Vidal A."/>
            <person name="Berini F."/>
            <person name="Ruckert C."/>
            <person name="Busche T."/>
            <person name="Binda E."/>
            <person name="Kalinowski J."/>
            <person name="Truman A.W."/>
            <person name="Marinelli F."/>
        </authorList>
    </citation>
    <scope>NUCLEOTIDE SEQUENCE [LARGE SCALE GENOMIC DNA]</scope>
    <source>
        <strain evidence="3 4">DSM 45129</strain>
    </source>
</reference>
<protein>
    <submittedName>
        <fullName evidence="3">Sugar-specific transcriptional regulator TrmB</fullName>
    </submittedName>
</protein>
<dbReference type="SUPFAM" id="SSF46785">
    <property type="entry name" value="Winged helix' DNA-binding domain"/>
    <property type="match status" value="1"/>
</dbReference>
<dbReference type="CDD" id="cd09124">
    <property type="entry name" value="PLDc_like_TrmB_middle"/>
    <property type="match status" value="1"/>
</dbReference>
<dbReference type="Pfam" id="PF01978">
    <property type="entry name" value="TrmB"/>
    <property type="match status" value="1"/>
</dbReference>
<dbReference type="InterPro" id="IPR051797">
    <property type="entry name" value="TrmB-like"/>
</dbReference>
<sequence>MSGYEAKAYVALVAAGTPLNGYEVAKRSGVPRSTVYETLGKLVSRGAAYEVRLGEAGVGYISLPPMSLLDRMRREFDQSITTLSETLPEVAAPAEVRLIHNLADRSSLLTRAEDVVAAARRDLFLSGWPAELEPLKPLARRAQAEGVDVSTVVFGEDPDPVGHTTRHRFSSPQVALENLGCRLLVVVADRRQAVIGGVVNEDAWGVYTDDPAVVLVAVEYVRHDIAMHLIVERFAADDFESFWKSDPALLRLRADHGAAATLLRKAGAPGGRGQS</sequence>
<dbReference type="PANTHER" id="PTHR34293:SF1">
    <property type="entry name" value="HTH-TYPE TRANSCRIPTIONAL REGULATOR TRMBL2"/>
    <property type="match status" value="1"/>
</dbReference>
<proteinExistence type="predicted"/>
<evidence type="ECO:0000313" key="3">
    <source>
        <dbReference type="EMBL" id="QYC45190.1"/>
    </source>
</evidence>
<evidence type="ECO:0000313" key="4">
    <source>
        <dbReference type="Proteomes" id="UP000824681"/>
    </source>
</evidence>
<dbReference type="Proteomes" id="UP000824681">
    <property type="component" value="Chromosome"/>
</dbReference>
<organism evidence="3 4">
    <name type="scientific">Nonomuraea coxensis DSM 45129</name>
    <dbReference type="NCBI Taxonomy" id="1122611"/>
    <lineage>
        <taxon>Bacteria</taxon>
        <taxon>Bacillati</taxon>
        <taxon>Actinomycetota</taxon>
        <taxon>Actinomycetes</taxon>
        <taxon>Streptosporangiales</taxon>
        <taxon>Streptosporangiaceae</taxon>
        <taxon>Nonomuraea</taxon>
    </lineage>
</organism>
<dbReference type="PANTHER" id="PTHR34293">
    <property type="entry name" value="HTH-TYPE TRANSCRIPTIONAL REGULATOR TRMBL2"/>
    <property type="match status" value="1"/>
</dbReference>
<feature type="domain" description="Transcription regulator TrmB N-terminal" evidence="1">
    <location>
        <begin position="2"/>
        <end position="50"/>
    </location>
</feature>
<dbReference type="Pfam" id="PF11495">
    <property type="entry name" value="Regulator_TrmB"/>
    <property type="match status" value="1"/>
</dbReference>
<keyword evidence="4" id="KW-1185">Reference proteome</keyword>
<feature type="domain" description="Transcription regulator TrmB C-terminal" evidence="2">
    <location>
        <begin position="104"/>
        <end position="198"/>
    </location>
</feature>
<dbReference type="InterPro" id="IPR036390">
    <property type="entry name" value="WH_DNA-bd_sf"/>
</dbReference>
<evidence type="ECO:0000259" key="1">
    <source>
        <dbReference type="Pfam" id="PF01978"/>
    </source>
</evidence>
<dbReference type="EMBL" id="CP068985">
    <property type="protein sequence ID" value="QYC45190.1"/>
    <property type="molecule type" value="Genomic_DNA"/>
</dbReference>
<dbReference type="Gene3D" id="1.10.10.10">
    <property type="entry name" value="Winged helix-like DNA-binding domain superfamily/Winged helix DNA-binding domain"/>
    <property type="match status" value="1"/>
</dbReference>
<name>A0ABX8UBN5_9ACTN</name>
<accession>A0ABX8UBN5</accession>
<dbReference type="InterPro" id="IPR002831">
    <property type="entry name" value="Tscrpt_reg_TrmB_N"/>
</dbReference>